<evidence type="ECO:0000313" key="4">
    <source>
        <dbReference type="RefSeq" id="XP_019090059.1"/>
    </source>
</evidence>
<dbReference type="GeneID" id="104738026"/>
<dbReference type="CDD" id="cd20805">
    <property type="entry name" value="C1_DGK_rpt2"/>
    <property type="match status" value="1"/>
</dbReference>
<proteinExistence type="predicted"/>
<reference evidence="3" key="1">
    <citation type="journal article" date="2014" name="Nat. Commun.">
        <title>The emerging biofuel crop Camelina sativa retains a highly undifferentiated hexaploid genome structure.</title>
        <authorList>
            <person name="Kagale S."/>
            <person name="Koh C."/>
            <person name="Nixon J."/>
            <person name="Bollina V."/>
            <person name="Clarke W.E."/>
            <person name="Tuteja R."/>
            <person name="Spillane C."/>
            <person name="Robinson S.J."/>
            <person name="Links M.G."/>
            <person name="Clarke C."/>
            <person name="Higgins E.E."/>
            <person name="Huebert T."/>
            <person name="Sharpe A.G."/>
            <person name="Parkin I.A."/>
        </authorList>
    </citation>
    <scope>NUCLEOTIDE SEQUENCE [LARGE SCALE GENOMIC DNA]</scope>
    <source>
        <strain evidence="3">cv. DH55</strain>
    </source>
</reference>
<dbReference type="SUPFAM" id="SSF52540">
    <property type="entry name" value="P-loop containing nucleoside triphosphate hydrolases"/>
    <property type="match status" value="1"/>
</dbReference>
<feature type="domain" description="DC1" evidence="2">
    <location>
        <begin position="229"/>
        <end position="277"/>
    </location>
</feature>
<dbReference type="Pfam" id="PF03107">
    <property type="entry name" value="C1_2"/>
    <property type="match status" value="2"/>
</dbReference>
<dbReference type="Proteomes" id="UP000694864">
    <property type="component" value="Chromosome 13"/>
</dbReference>
<evidence type="ECO:0000313" key="3">
    <source>
        <dbReference type="Proteomes" id="UP000694864"/>
    </source>
</evidence>
<accession>A0ABM1QTH1</accession>
<gene>
    <name evidence="4" type="primary">LOC104738026</name>
</gene>
<dbReference type="RefSeq" id="XP_019090059.1">
    <property type="nucleotide sequence ID" value="XM_019234514.1"/>
</dbReference>
<dbReference type="Gene3D" id="1.10.8.430">
    <property type="entry name" value="Helical domain of apoptotic protease-activating factors"/>
    <property type="match status" value="1"/>
</dbReference>
<dbReference type="PANTHER" id="PTHR32410">
    <property type="entry name" value="CYSTEINE/HISTIDINE-RICH C1 DOMAIN FAMILY PROTEIN"/>
    <property type="match status" value="1"/>
</dbReference>
<dbReference type="Gene3D" id="3.30.60.20">
    <property type="match status" value="1"/>
</dbReference>
<dbReference type="InterPro" id="IPR046349">
    <property type="entry name" value="C1-like_sf"/>
</dbReference>
<reference evidence="4" key="2">
    <citation type="submission" date="2025-08" db="UniProtKB">
        <authorList>
            <consortium name="RefSeq"/>
        </authorList>
    </citation>
    <scope>IDENTIFICATION</scope>
    <source>
        <tissue evidence="4">Leaf</tissue>
    </source>
</reference>
<protein>
    <submittedName>
        <fullName evidence="4">Uncharacterized protein LOC104738026</fullName>
    </submittedName>
</protein>
<feature type="domain" description="DC1" evidence="2">
    <location>
        <begin position="176"/>
        <end position="219"/>
    </location>
</feature>
<evidence type="ECO:0000256" key="1">
    <source>
        <dbReference type="ARBA" id="ARBA00022737"/>
    </source>
</evidence>
<organism evidence="3 4">
    <name type="scientific">Camelina sativa</name>
    <name type="common">False flax</name>
    <name type="synonym">Myagrum sativum</name>
    <dbReference type="NCBI Taxonomy" id="90675"/>
    <lineage>
        <taxon>Eukaryota</taxon>
        <taxon>Viridiplantae</taxon>
        <taxon>Streptophyta</taxon>
        <taxon>Embryophyta</taxon>
        <taxon>Tracheophyta</taxon>
        <taxon>Spermatophyta</taxon>
        <taxon>Magnoliopsida</taxon>
        <taxon>eudicotyledons</taxon>
        <taxon>Gunneridae</taxon>
        <taxon>Pentapetalae</taxon>
        <taxon>rosids</taxon>
        <taxon>malvids</taxon>
        <taxon>Brassicales</taxon>
        <taxon>Brassicaceae</taxon>
        <taxon>Camelineae</taxon>
        <taxon>Camelina</taxon>
    </lineage>
</organism>
<keyword evidence="3" id="KW-1185">Reference proteome</keyword>
<keyword evidence="1" id="KW-0677">Repeat</keyword>
<dbReference type="InterPro" id="IPR053192">
    <property type="entry name" value="Vacuole_Formation_Reg"/>
</dbReference>
<dbReference type="InterPro" id="IPR042197">
    <property type="entry name" value="Apaf_helical"/>
</dbReference>
<dbReference type="InterPro" id="IPR027417">
    <property type="entry name" value="P-loop_NTPase"/>
</dbReference>
<dbReference type="SUPFAM" id="SSF57889">
    <property type="entry name" value="Cysteine-rich domain"/>
    <property type="match status" value="2"/>
</dbReference>
<evidence type="ECO:0000259" key="2">
    <source>
        <dbReference type="Pfam" id="PF03107"/>
    </source>
</evidence>
<dbReference type="InterPro" id="IPR004146">
    <property type="entry name" value="DC1"/>
</dbReference>
<name>A0ABM1QTH1_CAMSA</name>
<sequence length="547" mass="62195">MEESRHLHPAALYTRGCRLAHPTLPHTLFPKLSKNNKSNCFTCGKQVSTSSRGFHYHCTICQVDFHEECVNIPRKILHPFHLQHPLFLTYGKHENIIDGSNISDQGPYEDQGTSADPGKSGWGSIFDNCTWCGNYIPTPSSHPRRTVFYRCSICNFCLDTMCTQSIPPLTIENPKGHQHSLALFPRPLLVPCDACGLVNASEASYACFQCNYMVHQHCVDLPRVIKITRHPHRLSYSPYLPPPKSLCRVCYKTVDIKYGQYSCKDEDCSYVVHTKCATHVMTWDGKELEWEPEETGEIEDIFSICYECATIPNELHYKSDKHPLTLCYGEDTEDFRLKNQRVLLILDDVCSWELQALGNLIQDLRFGSKVIVTNVNLNTFRRNGINQIYKVAFPSSEEAQQIFSYSAFGQSSPPRGYMEHTTEVAKLVSPFPLGLKVLGSALRGKSKEEWLMTPAKLETYLDDKEIEKAIRFAYDGLSEKHKTLFNLLTDNISCGVNVKDAIFSLSERDWDVEKGIQTLADMGLISISRERGIIMHCLVRLMSIRLC</sequence>
<dbReference type="PRINTS" id="PR00364">
    <property type="entry name" value="DISEASERSIST"/>
</dbReference>
<dbReference type="PANTHER" id="PTHR32410:SF204">
    <property type="entry name" value="CHP-RICH ZINC FINGER PROTEIN-LIKE-RELATED"/>
    <property type="match status" value="1"/>
</dbReference>